<evidence type="ECO:0000256" key="1">
    <source>
        <dbReference type="ARBA" id="ARBA00022679"/>
    </source>
</evidence>
<dbReference type="CDD" id="cd03801">
    <property type="entry name" value="GT4_PimA-like"/>
    <property type="match status" value="1"/>
</dbReference>
<evidence type="ECO:0000313" key="4">
    <source>
        <dbReference type="Proteomes" id="UP000190018"/>
    </source>
</evidence>
<dbReference type="CDD" id="cd03809">
    <property type="entry name" value="GT4_MtfB-like"/>
    <property type="match status" value="1"/>
</dbReference>
<dbReference type="Proteomes" id="UP000190018">
    <property type="component" value="Unassembled WGS sequence"/>
</dbReference>
<name>A0ABX3LY17_9XANT</name>
<dbReference type="SUPFAM" id="SSF53756">
    <property type="entry name" value="UDP-Glycosyltransferase/glycogen phosphorylase"/>
    <property type="match status" value="3"/>
</dbReference>
<keyword evidence="4" id="KW-1185">Reference proteome</keyword>
<dbReference type="Gene3D" id="3.40.50.2000">
    <property type="entry name" value="Glycogen Phosphorylase B"/>
    <property type="match status" value="5"/>
</dbReference>
<keyword evidence="1" id="KW-0808">Transferase</keyword>
<comment type="caution">
    <text evidence="3">The sequence shown here is derived from an EMBL/GenBank/DDBJ whole genome shotgun (WGS) entry which is preliminary data.</text>
</comment>
<dbReference type="InterPro" id="IPR001296">
    <property type="entry name" value="Glyco_trans_1"/>
</dbReference>
<dbReference type="PANTHER" id="PTHR46401:SF2">
    <property type="entry name" value="GLYCOSYLTRANSFERASE WBBK-RELATED"/>
    <property type="match status" value="1"/>
</dbReference>
<accession>A0ABX3LY17</accession>
<organism evidence="3 4">
    <name type="scientific">Xanthomonas cissicola</name>
    <dbReference type="NCBI Taxonomy" id="86186"/>
    <lineage>
        <taxon>Bacteria</taxon>
        <taxon>Pseudomonadati</taxon>
        <taxon>Pseudomonadota</taxon>
        <taxon>Gammaproteobacteria</taxon>
        <taxon>Lysobacterales</taxon>
        <taxon>Lysobacteraceae</taxon>
        <taxon>Xanthomonas</taxon>
    </lineage>
</organism>
<gene>
    <name evidence="3" type="ORF">Xant_00425</name>
</gene>
<feature type="domain" description="Glycosyl transferase family 1" evidence="2">
    <location>
        <begin position="631"/>
        <end position="763"/>
    </location>
</feature>
<sequence length="1236" mass="137350">MRIVIDMQGVQSESRFRGIGRYSAALAQAMVRAGNGHEFWLAVNGHMPGIGELREMFDALLPQSRIVSFATPTPTHWQDIGNMWRREAAERMREAFLRDLLPDMVHVSSMIEGAQDQVVTSIRHQLGLKTSATLYDLIPLHSPEYLAAEWVKDWYSSKIASLKRADLLLAISEHARAEAIASLELDAQHIVNISSAASEIFRPHALTADERAALLSRHRIQNRYVMYSGAMDSRKNAGRLIEAFAGFPSEELHTCQLVIAGKLPPIEQERLQLLARRCGLSEDRIVFAGYVSDQELVLLYAAAEMYVFPSLYEGFGLPALEAMACGTPTIGSSLTSVPEVIGRNDALFDPRDVQAIRNSMLRVLSDGGFAQSLREHAVVQAGKFSWDVSARRALDAFESNHEKRVHTPLWSVALQTVEQGEAELVKEIAALRSVAPAPAQQDLVDVAAAIAENQITALQAHRYHGDLPTRLRWRVEGPFDSSYSLALVNRELARALRERGNDVALHSTEGPGDFAADARFLASRPDVAQMHAREPALPPAEADVSSRLLYPPRVADMRSRFNLLHDYAWEESEFPWEWADAFNDALQGISALSHHVEKILIDSGVSVPISVGEAGVDHWTRVESDDSYTCEGKEFRFLHVSSCFPRKGADVLLKAFGDAFSSDDKVSLVIKTFANPHNEIRRWVDEARGARKDFPDVRIIEEDLSEFRLKRLYETSHVLVAPSRAEGFGLPMAEAMMSGLAVITTGWGGQLDFCTEDTAWLVDYEFQKAQSHFGLFNSVWAEPSRLHLAELLRELHQLPVEQRMAKVAKGKALLSERFQWRDVAVRTEDLVRKVAANHPRRTAPLVAWVSSWKTKCGIASYSEHLTRNLGHAVHILAPYAADRLEPDAGNVRRCWDSAAPDNLIGLEVSLNATNAEVVVFQFQYGFFEFQPLARLLLAQKQAGRAVVVMMHATQDPAHVPERKLSMLAAALRDCDRILVHSVGDLNRLKALGLVDNVAIFPHGIVDLEAPPLTSAKSRGARRFKIGSYGFCLPHKGLPQLVEAIALLVSQGHDVGLRMVNAEYPVGESKALAKELRELVGRLGLTEHVEFHMDYLPENQSFELLQDADLIVFPYQGTGESSSAAVRYGLATTRPVAVTPIAIFDDVGETVIRLPGTSPVDLASGIAAIIDDPSLLDDSGRTAQKWREAHRYSRLGRRLSNILYGLDARRLDRREVTRTSSVITEQREISKFEEGFT</sequence>
<evidence type="ECO:0000313" key="3">
    <source>
        <dbReference type="EMBL" id="OOW61369.1"/>
    </source>
</evidence>
<dbReference type="RefSeq" id="WP_078590325.1">
    <property type="nucleotide sequence ID" value="NZ_LOJT01000248.1"/>
</dbReference>
<reference evidence="3 4" key="1">
    <citation type="submission" date="2015-12" db="EMBL/GenBank/DDBJ databases">
        <authorList>
            <person name="Bansal K."/>
            <person name="Midha S."/>
            <person name="Patil P.B."/>
        </authorList>
    </citation>
    <scope>NUCLEOTIDE SEQUENCE [LARGE SCALE GENOMIC DNA]</scope>
    <source>
        <strain evidence="3 4">LMG21719</strain>
    </source>
</reference>
<dbReference type="Pfam" id="PF13692">
    <property type="entry name" value="Glyco_trans_1_4"/>
    <property type="match status" value="1"/>
</dbReference>
<evidence type="ECO:0000259" key="2">
    <source>
        <dbReference type="Pfam" id="PF00534"/>
    </source>
</evidence>
<dbReference type="Pfam" id="PF00534">
    <property type="entry name" value="Glycos_transf_1"/>
    <property type="match status" value="2"/>
</dbReference>
<dbReference type="PANTHER" id="PTHR46401">
    <property type="entry name" value="GLYCOSYLTRANSFERASE WBBK-RELATED"/>
    <property type="match status" value="1"/>
</dbReference>
<feature type="domain" description="Glycosyl transferase family 1" evidence="2">
    <location>
        <begin position="222"/>
        <end position="377"/>
    </location>
</feature>
<dbReference type="EMBL" id="LOJT01000248">
    <property type="protein sequence ID" value="OOW61369.1"/>
    <property type="molecule type" value="Genomic_DNA"/>
</dbReference>
<protein>
    <recommendedName>
        <fullName evidence="2">Glycosyl transferase family 1 domain-containing protein</fullName>
    </recommendedName>
</protein>
<proteinExistence type="predicted"/>